<dbReference type="AlphaFoldDB" id="A0A0D2AB66"/>
<evidence type="ECO:0000256" key="3">
    <source>
        <dbReference type="ARBA" id="ARBA00023002"/>
    </source>
</evidence>
<dbReference type="PRINTS" id="PR00081">
    <property type="entry name" value="GDHRDH"/>
</dbReference>
<keyword evidence="2" id="KW-0521">NADP</keyword>
<evidence type="ECO:0000313" key="5">
    <source>
        <dbReference type="Proteomes" id="UP000053259"/>
    </source>
</evidence>
<dbReference type="SUPFAM" id="SSF51735">
    <property type="entry name" value="NAD(P)-binding Rossmann-fold domains"/>
    <property type="match status" value="1"/>
</dbReference>
<dbReference type="GO" id="GO:0016491">
    <property type="term" value="F:oxidoreductase activity"/>
    <property type="evidence" value="ECO:0007669"/>
    <property type="project" value="UniProtKB-KW"/>
</dbReference>
<evidence type="ECO:0008006" key="6">
    <source>
        <dbReference type="Google" id="ProtNLM"/>
    </source>
</evidence>
<dbReference type="InParanoid" id="A0A0D2AB66"/>
<dbReference type="InterPro" id="IPR052178">
    <property type="entry name" value="Sec_Metab_Biosynth_SDR"/>
</dbReference>
<dbReference type="VEuPathDB" id="FungiDB:PV09_05139"/>
<comment type="similarity">
    <text evidence="1">Belongs to the short-chain dehydrogenases/reductases (SDR) family.</text>
</comment>
<protein>
    <recommendedName>
        <fullName evidence="6">NAD(P)-binding protein</fullName>
    </recommendedName>
</protein>
<proteinExistence type="inferred from homology"/>
<evidence type="ECO:0000256" key="1">
    <source>
        <dbReference type="ARBA" id="ARBA00006484"/>
    </source>
</evidence>
<dbReference type="Pfam" id="PF00106">
    <property type="entry name" value="adh_short"/>
    <property type="match status" value="1"/>
</dbReference>
<sequence length="311" mass="33989">MTEDLRKLSGATFAIPLHKKPEGATDPTKVTLPPNFTVAIAGASKGIGLGIAKAYARARVSGLVLSARSQDALELAAREVLKINPRIKLMCQACDVTDEEAVKGLAEATKTAFGRLDVLVISAGKSAKASVKRENGLMDWPSDFREQSPSELESMWRLNVHAPFVLLHHFLPLLECTQGGAKAVVQLSSAAAHYTQAEVMAASYSLTKMAATRLIEHCHEAHKGRGIVAFALQPGGVKTDFAAEVPQGKGWEDRLTEDVELAGAVCVWLTKERREWLSGRYVDSRWDFDELESKKDLVVGHDLLKFRMKVE</sequence>
<dbReference type="PANTHER" id="PTHR43618:SF8">
    <property type="entry name" value="7ALPHA-HYDROXYSTEROID DEHYDROGENASE"/>
    <property type="match status" value="1"/>
</dbReference>
<dbReference type="OrthoDB" id="1933717at2759"/>
<dbReference type="RefSeq" id="XP_016213709.1">
    <property type="nucleotide sequence ID" value="XM_016358608.1"/>
</dbReference>
<gene>
    <name evidence="4" type="ORF">PV09_05139</name>
</gene>
<dbReference type="InterPro" id="IPR036291">
    <property type="entry name" value="NAD(P)-bd_dom_sf"/>
</dbReference>
<dbReference type="HOGENOM" id="CLU_010194_8_0_1"/>
<dbReference type="STRING" id="253628.A0A0D2AB66"/>
<keyword evidence="5" id="KW-1185">Reference proteome</keyword>
<dbReference type="InterPro" id="IPR002347">
    <property type="entry name" value="SDR_fam"/>
</dbReference>
<evidence type="ECO:0000256" key="2">
    <source>
        <dbReference type="ARBA" id="ARBA00022857"/>
    </source>
</evidence>
<dbReference type="GeneID" id="27313112"/>
<dbReference type="Proteomes" id="UP000053259">
    <property type="component" value="Unassembled WGS sequence"/>
</dbReference>
<dbReference type="CDD" id="cd05233">
    <property type="entry name" value="SDR_c"/>
    <property type="match status" value="1"/>
</dbReference>
<reference evidence="4 5" key="1">
    <citation type="submission" date="2015-01" db="EMBL/GenBank/DDBJ databases">
        <title>The Genome Sequence of Ochroconis gallopava CBS43764.</title>
        <authorList>
            <consortium name="The Broad Institute Genomics Platform"/>
            <person name="Cuomo C."/>
            <person name="de Hoog S."/>
            <person name="Gorbushina A."/>
            <person name="Stielow B."/>
            <person name="Teixiera M."/>
            <person name="Abouelleil A."/>
            <person name="Chapman S.B."/>
            <person name="Priest M."/>
            <person name="Young S.K."/>
            <person name="Wortman J."/>
            <person name="Nusbaum C."/>
            <person name="Birren B."/>
        </authorList>
    </citation>
    <scope>NUCLEOTIDE SEQUENCE [LARGE SCALE GENOMIC DNA]</scope>
    <source>
        <strain evidence="4 5">CBS 43764</strain>
    </source>
</reference>
<dbReference type="EMBL" id="KN847543">
    <property type="protein sequence ID" value="KIW03840.1"/>
    <property type="molecule type" value="Genomic_DNA"/>
</dbReference>
<name>A0A0D2AB66_9PEZI</name>
<accession>A0A0D2AB66</accession>
<dbReference type="PANTHER" id="PTHR43618">
    <property type="entry name" value="7-ALPHA-HYDROXYSTEROID DEHYDROGENASE"/>
    <property type="match status" value="1"/>
</dbReference>
<organism evidence="4 5">
    <name type="scientific">Verruconis gallopava</name>
    <dbReference type="NCBI Taxonomy" id="253628"/>
    <lineage>
        <taxon>Eukaryota</taxon>
        <taxon>Fungi</taxon>
        <taxon>Dikarya</taxon>
        <taxon>Ascomycota</taxon>
        <taxon>Pezizomycotina</taxon>
        <taxon>Dothideomycetes</taxon>
        <taxon>Pleosporomycetidae</taxon>
        <taxon>Venturiales</taxon>
        <taxon>Sympoventuriaceae</taxon>
        <taxon>Verruconis</taxon>
    </lineage>
</organism>
<evidence type="ECO:0000313" key="4">
    <source>
        <dbReference type="EMBL" id="KIW03840.1"/>
    </source>
</evidence>
<keyword evidence="3" id="KW-0560">Oxidoreductase</keyword>
<dbReference type="Gene3D" id="3.40.50.720">
    <property type="entry name" value="NAD(P)-binding Rossmann-like Domain"/>
    <property type="match status" value="1"/>
</dbReference>